<evidence type="ECO:0000256" key="1">
    <source>
        <dbReference type="SAM" id="SignalP"/>
    </source>
</evidence>
<dbReference type="Gene3D" id="1.20.190.10">
    <property type="entry name" value="Pesticidal crystal protein, N-terminal domain"/>
    <property type="match status" value="1"/>
</dbReference>
<organism evidence="3">
    <name type="scientific">Cladocopium goreaui</name>
    <dbReference type="NCBI Taxonomy" id="2562237"/>
    <lineage>
        <taxon>Eukaryota</taxon>
        <taxon>Sar</taxon>
        <taxon>Alveolata</taxon>
        <taxon>Dinophyceae</taxon>
        <taxon>Suessiales</taxon>
        <taxon>Symbiodiniaceae</taxon>
        <taxon>Cladocopium</taxon>
    </lineage>
</organism>
<sequence>MWTLVLTCWILSTLLPCGAAPQMCNGTDQLGLLQISRPAKKQHEKVETCSASDDQKVQYIESELVGLSNWAIAEDVNEAMELVTGELEAEYEVIESDGLTIGTKSWTDRLQQVGENAAELAGKSAAKKVSKKFLSTIPFAGGILTTIVDIFWPTSASIYDIWQLIVGQVEKLVDLAILKKELIDRYADLLAIRRDLLRFTNSKSDTDRGNFLSIALAKTEDVMAHLTASESHVQFIPLTIATATIHCTILRLRAIVGPTLYGDLDSSWQMELQAAVAFYQSYFNYAYGEWYSWRASQLSDDVDSGKGATRRRDCKAKVKDDLTGEEFDVEVDYSDSISCNDICAWQKDRIVRSYAVSIVQALQPVMYLQRYIPGMESAAVQVLPAIKYVTLGPYAAYTQPISYVKYQGKGTIDPRYDCDYDHGSYGYSGPGEIVKFTIRSGADIDQILIDFEDGQSCIGGGSGGDITELQLSDDKYISKLAHLCFNDVHMTHIEILTSDDENTSRGSGTCDTHGDAYVTDDDTYKLVGASLHRVRLEDSGEYRLGHMEPMFEYTGLPVWESAGSFDLASDLLKTGEMLKVQSGLLPPNNMYRFVLQEDANLVIYDLFDEVKWTSDTAKECGDASSLQLRFENDGNLVLYCGEEVLWQTQTDAAVPICRVVAMQNDGALAMYNVGNQSGVWSSTKSIPLGFGPSNLTSPHSLTVGMRLVQSSWKQFEFSLEGGKPTLKEWQGSTLWTSDEGCEASESTAHLRMQEDGNLVLFCDEDSTVAPWATNTCDPSLEELSGENALFLNADGNLVLINKRGETTWTSASGQEYQYFPPAN</sequence>
<dbReference type="EMBL" id="CAMXCT010001057">
    <property type="protein sequence ID" value="CAI3986196.1"/>
    <property type="molecule type" value="Genomic_DNA"/>
</dbReference>
<dbReference type="GO" id="GO:0090729">
    <property type="term" value="F:toxin activity"/>
    <property type="evidence" value="ECO:0007669"/>
    <property type="project" value="InterPro"/>
</dbReference>
<dbReference type="SMART" id="SM00108">
    <property type="entry name" value="B_lectin"/>
    <property type="match status" value="2"/>
</dbReference>
<dbReference type="EMBL" id="CAMXCT020001057">
    <property type="protein sequence ID" value="CAL1139571.1"/>
    <property type="molecule type" value="Genomic_DNA"/>
</dbReference>
<dbReference type="InterPro" id="IPR036716">
    <property type="entry name" value="Pest_crys_N_sf"/>
</dbReference>
<evidence type="ECO:0000313" key="5">
    <source>
        <dbReference type="EMBL" id="CAL4773508.1"/>
    </source>
</evidence>
<dbReference type="PROSITE" id="PS50927">
    <property type="entry name" value="BULB_LECTIN"/>
    <property type="match status" value="2"/>
</dbReference>
<dbReference type="SUPFAM" id="SSF51110">
    <property type="entry name" value="alpha-D-mannose-specific plant lectins"/>
    <property type="match status" value="2"/>
</dbReference>
<comment type="caution">
    <text evidence="3">The sequence shown here is derived from an EMBL/GenBank/DDBJ whole genome shotgun (WGS) entry which is preliminary data.</text>
</comment>
<gene>
    <name evidence="3" type="ORF">C1SCF055_LOCUS13566</name>
</gene>
<feature type="domain" description="Bulb-type lectin" evidence="2">
    <location>
        <begin position="569"/>
        <end position="683"/>
    </location>
</feature>
<keyword evidence="6" id="KW-1185">Reference proteome</keyword>
<feature type="chain" id="PRO_5043272296" evidence="1">
    <location>
        <begin position="20"/>
        <end position="823"/>
    </location>
</feature>
<dbReference type="Proteomes" id="UP001152797">
    <property type="component" value="Unassembled WGS sequence"/>
</dbReference>
<accession>A0A9P1FS59</accession>
<dbReference type="InterPro" id="IPR036426">
    <property type="entry name" value="Bulb-type_lectin_dom_sf"/>
</dbReference>
<dbReference type="InterPro" id="IPR001480">
    <property type="entry name" value="Bulb-type_lectin_dom"/>
</dbReference>
<dbReference type="AlphaFoldDB" id="A0A9P1FS59"/>
<proteinExistence type="predicted"/>
<dbReference type="EMBL" id="CAMXCT030001057">
    <property type="protein sequence ID" value="CAL4773508.1"/>
    <property type="molecule type" value="Genomic_DNA"/>
</dbReference>
<feature type="domain" description="Bulb-type lectin" evidence="2">
    <location>
        <begin position="692"/>
        <end position="812"/>
    </location>
</feature>
<dbReference type="Gene3D" id="2.90.10.10">
    <property type="entry name" value="Bulb-type lectin domain"/>
    <property type="match status" value="3"/>
</dbReference>
<evidence type="ECO:0000313" key="6">
    <source>
        <dbReference type="Proteomes" id="UP001152797"/>
    </source>
</evidence>
<reference evidence="3" key="1">
    <citation type="submission" date="2022-10" db="EMBL/GenBank/DDBJ databases">
        <authorList>
            <person name="Chen Y."/>
            <person name="Dougan E. K."/>
            <person name="Chan C."/>
            <person name="Rhodes N."/>
            <person name="Thang M."/>
        </authorList>
    </citation>
    <scope>NUCLEOTIDE SEQUENCE</scope>
</reference>
<evidence type="ECO:0000259" key="2">
    <source>
        <dbReference type="PROSITE" id="PS50927"/>
    </source>
</evidence>
<protein>
    <submittedName>
        <fullName evidence="5">Mannose-specific lectin</fullName>
    </submittedName>
</protein>
<feature type="signal peptide" evidence="1">
    <location>
        <begin position="1"/>
        <end position="19"/>
    </location>
</feature>
<name>A0A9P1FS59_9DINO</name>
<dbReference type="SUPFAM" id="SSF56849">
    <property type="entry name" value="delta-Endotoxin (insectocide), N-terminal domain"/>
    <property type="match status" value="1"/>
</dbReference>
<dbReference type="OrthoDB" id="1884773at2759"/>
<keyword evidence="1" id="KW-0732">Signal</keyword>
<reference evidence="4" key="2">
    <citation type="submission" date="2024-04" db="EMBL/GenBank/DDBJ databases">
        <authorList>
            <person name="Chen Y."/>
            <person name="Shah S."/>
            <person name="Dougan E. K."/>
            <person name="Thang M."/>
            <person name="Chan C."/>
        </authorList>
    </citation>
    <scope>NUCLEOTIDE SEQUENCE [LARGE SCALE GENOMIC DNA]</scope>
</reference>
<evidence type="ECO:0000313" key="3">
    <source>
        <dbReference type="EMBL" id="CAI3986196.1"/>
    </source>
</evidence>
<evidence type="ECO:0000313" key="4">
    <source>
        <dbReference type="EMBL" id="CAL1139571.1"/>
    </source>
</evidence>